<reference evidence="3" key="1">
    <citation type="submission" date="2023-07" db="EMBL/GenBank/DDBJ databases">
        <title>30 novel species of actinomycetes from the DSMZ collection.</title>
        <authorList>
            <person name="Nouioui I."/>
        </authorList>
    </citation>
    <scope>NUCLEOTIDE SEQUENCE [LARGE SCALE GENOMIC DNA]</scope>
    <source>
        <strain evidence="3">DSM 45834</strain>
    </source>
</reference>
<proteinExistence type="predicted"/>
<dbReference type="PANTHER" id="PTHR33495">
    <property type="entry name" value="ANTI-SIGMA FACTOR ANTAGONIST TM_1081-RELATED-RELATED"/>
    <property type="match status" value="1"/>
</dbReference>
<dbReference type="CDD" id="cd07043">
    <property type="entry name" value="STAS_anti-anti-sigma_factors"/>
    <property type="match status" value="1"/>
</dbReference>
<sequence length="134" mass="13968">MTTQPPPHLSRDTVRDGLMLDVVGAAPSVRVRVVGELDCRTAPRLVRCVDGLLDSGHRQIDLDLSGVTFVGAAGLTAFREAAFRAGQVGGRARLDAVPAQVRRILAITALDTVVEVQPPDGCAASAFAARGTPA</sequence>
<dbReference type="SUPFAM" id="SSF52091">
    <property type="entry name" value="SpoIIaa-like"/>
    <property type="match status" value="1"/>
</dbReference>
<dbReference type="Proteomes" id="UP001183202">
    <property type="component" value="Unassembled WGS sequence"/>
</dbReference>
<dbReference type="EMBL" id="JAVREJ010000002">
    <property type="protein sequence ID" value="MDT0348857.1"/>
    <property type="molecule type" value="Genomic_DNA"/>
</dbReference>
<comment type="caution">
    <text evidence="2">The sequence shown here is derived from an EMBL/GenBank/DDBJ whole genome shotgun (WGS) entry which is preliminary data.</text>
</comment>
<accession>A0ABU2N4K9</accession>
<dbReference type="Gene3D" id="3.30.750.24">
    <property type="entry name" value="STAS domain"/>
    <property type="match status" value="1"/>
</dbReference>
<keyword evidence="3" id="KW-1185">Reference proteome</keyword>
<protein>
    <submittedName>
        <fullName evidence="2">STAS domain-containing protein</fullName>
    </submittedName>
</protein>
<dbReference type="InterPro" id="IPR002645">
    <property type="entry name" value="STAS_dom"/>
</dbReference>
<dbReference type="InterPro" id="IPR036513">
    <property type="entry name" value="STAS_dom_sf"/>
</dbReference>
<name>A0ABU2N4K9_9PSEU</name>
<gene>
    <name evidence="2" type="ORF">RM445_04890</name>
</gene>
<feature type="domain" description="STAS" evidence="1">
    <location>
        <begin position="31"/>
        <end position="130"/>
    </location>
</feature>
<dbReference type="Pfam" id="PF01740">
    <property type="entry name" value="STAS"/>
    <property type="match status" value="1"/>
</dbReference>
<organism evidence="2 3">
    <name type="scientific">Pseudonocardia charpentierae</name>
    <dbReference type="NCBI Taxonomy" id="3075545"/>
    <lineage>
        <taxon>Bacteria</taxon>
        <taxon>Bacillati</taxon>
        <taxon>Actinomycetota</taxon>
        <taxon>Actinomycetes</taxon>
        <taxon>Pseudonocardiales</taxon>
        <taxon>Pseudonocardiaceae</taxon>
        <taxon>Pseudonocardia</taxon>
    </lineage>
</organism>
<evidence type="ECO:0000259" key="1">
    <source>
        <dbReference type="PROSITE" id="PS50801"/>
    </source>
</evidence>
<evidence type="ECO:0000313" key="2">
    <source>
        <dbReference type="EMBL" id="MDT0348857.1"/>
    </source>
</evidence>
<dbReference type="PROSITE" id="PS50801">
    <property type="entry name" value="STAS"/>
    <property type="match status" value="1"/>
</dbReference>
<dbReference type="RefSeq" id="WP_311554789.1">
    <property type="nucleotide sequence ID" value="NZ_JAVREJ010000002.1"/>
</dbReference>
<evidence type="ECO:0000313" key="3">
    <source>
        <dbReference type="Proteomes" id="UP001183202"/>
    </source>
</evidence>
<dbReference type="PANTHER" id="PTHR33495:SF2">
    <property type="entry name" value="ANTI-SIGMA FACTOR ANTAGONIST TM_1081-RELATED"/>
    <property type="match status" value="1"/>
</dbReference>